<accession>A0A7N2LKH6</accession>
<dbReference type="EnsemblPlants" id="QL04p084122:mrna">
    <property type="protein sequence ID" value="QL04p084122:mrna"/>
    <property type="gene ID" value="QL04p084122"/>
</dbReference>
<keyword evidence="1" id="KW-0677">Repeat</keyword>
<keyword evidence="4" id="KW-1185">Reference proteome</keyword>
<dbReference type="SUPFAM" id="SSF52047">
    <property type="entry name" value="RNI-like"/>
    <property type="match status" value="1"/>
</dbReference>
<organism evidence="3 4">
    <name type="scientific">Quercus lobata</name>
    <name type="common">Valley oak</name>
    <dbReference type="NCBI Taxonomy" id="97700"/>
    <lineage>
        <taxon>Eukaryota</taxon>
        <taxon>Viridiplantae</taxon>
        <taxon>Streptophyta</taxon>
        <taxon>Embryophyta</taxon>
        <taxon>Tracheophyta</taxon>
        <taxon>Spermatophyta</taxon>
        <taxon>Magnoliopsida</taxon>
        <taxon>eudicotyledons</taxon>
        <taxon>Gunneridae</taxon>
        <taxon>Pentapetalae</taxon>
        <taxon>rosids</taxon>
        <taxon>fabids</taxon>
        <taxon>Fagales</taxon>
        <taxon>Fagaceae</taxon>
        <taxon>Quercus</taxon>
    </lineage>
</organism>
<evidence type="ECO:0000259" key="2">
    <source>
        <dbReference type="Pfam" id="PF23559"/>
    </source>
</evidence>
<dbReference type="InParanoid" id="A0A7N2LKH6"/>
<dbReference type="Pfam" id="PF23559">
    <property type="entry name" value="WHD_DRP"/>
    <property type="match status" value="1"/>
</dbReference>
<dbReference type="Proteomes" id="UP000594261">
    <property type="component" value="Chromosome 4"/>
</dbReference>
<reference evidence="3" key="2">
    <citation type="submission" date="2021-01" db="UniProtKB">
        <authorList>
            <consortium name="EnsemblPlants"/>
        </authorList>
    </citation>
    <scope>IDENTIFICATION</scope>
</reference>
<evidence type="ECO:0000256" key="1">
    <source>
        <dbReference type="ARBA" id="ARBA00022737"/>
    </source>
</evidence>
<dbReference type="Gene3D" id="3.80.10.10">
    <property type="entry name" value="Ribonuclease Inhibitor"/>
    <property type="match status" value="1"/>
</dbReference>
<dbReference type="InterPro" id="IPR058922">
    <property type="entry name" value="WHD_DRP"/>
</dbReference>
<sequence length="207" mass="23189">MAYCYWTGLSPVSVSGLGMTVWGNNQYSDRSPNAVSAFGESVAVCQSALGTVGLGKTTLARKALKRIAEGFVKEEKGMTQEKVANKYLSELIRRSLVQVSTKNVDGKAKRCHIHDLMRYLKLEPLSGLENLSRLHLSGMIDNSLVFDFTIGLLQNLTHLKLEYSRLSDDPMPALQKLHNLKSLNLYTLSYTGKAWFATWEAFRSFYI</sequence>
<dbReference type="AlphaFoldDB" id="A0A7N2LKH6"/>
<proteinExistence type="predicted"/>
<reference evidence="3 4" key="1">
    <citation type="journal article" date="2016" name="G3 (Bethesda)">
        <title>First Draft Assembly and Annotation of the Genome of a California Endemic Oak Quercus lobata Nee (Fagaceae).</title>
        <authorList>
            <person name="Sork V.L."/>
            <person name="Fitz-Gibbon S.T."/>
            <person name="Puiu D."/>
            <person name="Crepeau M."/>
            <person name="Gugger P.F."/>
            <person name="Sherman R."/>
            <person name="Stevens K."/>
            <person name="Langley C.H."/>
            <person name="Pellegrini M."/>
            <person name="Salzberg S.L."/>
        </authorList>
    </citation>
    <scope>NUCLEOTIDE SEQUENCE [LARGE SCALE GENOMIC DNA]</scope>
    <source>
        <strain evidence="3 4">cv. SW786</strain>
    </source>
</reference>
<evidence type="ECO:0000313" key="4">
    <source>
        <dbReference type="Proteomes" id="UP000594261"/>
    </source>
</evidence>
<feature type="domain" description="Disease resistance protein winged helix" evidence="2">
    <location>
        <begin position="67"/>
        <end position="118"/>
    </location>
</feature>
<name>A0A7N2LKH6_QUELO</name>
<evidence type="ECO:0000313" key="3">
    <source>
        <dbReference type="EnsemblPlants" id="QL04p084122:mrna"/>
    </source>
</evidence>
<dbReference type="EMBL" id="LRBV02000004">
    <property type="status" value="NOT_ANNOTATED_CDS"/>
    <property type="molecule type" value="Genomic_DNA"/>
</dbReference>
<dbReference type="Gramene" id="QL04p084122:mrna">
    <property type="protein sequence ID" value="QL04p084122:mrna"/>
    <property type="gene ID" value="QL04p084122"/>
</dbReference>
<protein>
    <recommendedName>
        <fullName evidence="2">Disease resistance protein winged helix domain-containing protein</fullName>
    </recommendedName>
</protein>
<dbReference type="InterPro" id="IPR032675">
    <property type="entry name" value="LRR_dom_sf"/>
</dbReference>